<dbReference type="RefSeq" id="WP_188795364.1">
    <property type="nucleotide sequence ID" value="NZ_BMIZ01000001.1"/>
</dbReference>
<name>A0ABX7GTS6_9GAMM</name>
<sequence length="148" mass="15687">MRKTLLLLVPAVLLGGCTWGINPDPGSNNVRTVWSGDVSGCRDLGKITVSVMDHVGPFDRNDIKVRDELQVQARNSAASMHADTIKPLADPVDGSQPWEAYYCGNHMPGPPPPPPIQGSPQAQPPSSQPPQPPAQQGGGFQTYPTKGG</sequence>
<dbReference type="Pfam" id="PF13698">
    <property type="entry name" value="DUF4156"/>
    <property type="match status" value="1"/>
</dbReference>
<gene>
    <name evidence="2" type="ORF">ISN74_18915</name>
</gene>
<dbReference type="Proteomes" id="UP000663181">
    <property type="component" value="Chromosome"/>
</dbReference>
<feature type="region of interest" description="Disordered" evidence="1">
    <location>
        <begin position="97"/>
        <end position="148"/>
    </location>
</feature>
<protein>
    <submittedName>
        <fullName evidence="2">DUF4156 domain-containing protein</fullName>
    </submittedName>
</protein>
<proteinExistence type="predicted"/>
<dbReference type="PROSITE" id="PS51257">
    <property type="entry name" value="PROKAR_LIPOPROTEIN"/>
    <property type="match status" value="1"/>
</dbReference>
<evidence type="ECO:0000256" key="1">
    <source>
        <dbReference type="SAM" id="MobiDB-lite"/>
    </source>
</evidence>
<dbReference type="InterPro" id="IPR025294">
    <property type="entry name" value="DUF4156"/>
</dbReference>
<evidence type="ECO:0000313" key="3">
    <source>
        <dbReference type="Proteomes" id="UP000663181"/>
    </source>
</evidence>
<accession>A0ABX7GTS6</accession>
<feature type="compositionally biased region" description="Pro residues" evidence="1">
    <location>
        <begin position="108"/>
        <end position="133"/>
    </location>
</feature>
<dbReference type="EMBL" id="CP064030">
    <property type="protein sequence ID" value="QRN53458.1"/>
    <property type="molecule type" value="Genomic_DNA"/>
</dbReference>
<keyword evidence="3" id="KW-1185">Reference proteome</keyword>
<organism evidence="2 3">
    <name type="scientific">Dyella caseinilytica</name>
    <dbReference type="NCBI Taxonomy" id="1849581"/>
    <lineage>
        <taxon>Bacteria</taxon>
        <taxon>Pseudomonadati</taxon>
        <taxon>Pseudomonadota</taxon>
        <taxon>Gammaproteobacteria</taxon>
        <taxon>Lysobacterales</taxon>
        <taxon>Rhodanobacteraceae</taxon>
        <taxon>Dyella</taxon>
    </lineage>
</organism>
<feature type="compositionally biased region" description="Gly residues" evidence="1">
    <location>
        <begin position="136"/>
        <end position="148"/>
    </location>
</feature>
<reference evidence="2 3" key="1">
    <citation type="submission" date="2020-10" db="EMBL/GenBank/DDBJ databases">
        <title>Phylogeny of dyella-like bacteria.</title>
        <authorList>
            <person name="Fu J."/>
        </authorList>
    </citation>
    <scope>NUCLEOTIDE SEQUENCE [LARGE SCALE GENOMIC DNA]</scope>
    <source>
        <strain evidence="2 3">DHOB09</strain>
    </source>
</reference>
<evidence type="ECO:0000313" key="2">
    <source>
        <dbReference type="EMBL" id="QRN53458.1"/>
    </source>
</evidence>